<dbReference type="InterPro" id="IPR013766">
    <property type="entry name" value="Thioredoxin_domain"/>
</dbReference>
<dbReference type="SUPFAM" id="SSF52833">
    <property type="entry name" value="Thioredoxin-like"/>
    <property type="match status" value="1"/>
</dbReference>
<proteinExistence type="predicted"/>
<keyword evidence="2" id="KW-0201">Cytochrome c-type biogenesis</keyword>
<accession>A0ABV7JKV4</accession>
<name>A0ABV7JKV4_9SPHI</name>
<dbReference type="InterPro" id="IPR000866">
    <property type="entry name" value="AhpC/TSA"/>
</dbReference>
<evidence type="ECO:0000256" key="1">
    <source>
        <dbReference type="ARBA" id="ARBA00004196"/>
    </source>
</evidence>
<dbReference type="PROSITE" id="PS51352">
    <property type="entry name" value="THIOREDOXIN_2"/>
    <property type="match status" value="1"/>
</dbReference>
<gene>
    <name evidence="6" type="ORF">ACFOET_03730</name>
</gene>
<organism evidence="6 7">
    <name type="scientific">Parapedobacter deserti</name>
    <dbReference type="NCBI Taxonomy" id="1912957"/>
    <lineage>
        <taxon>Bacteria</taxon>
        <taxon>Pseudomonadati</taxon>
        <taxon>Bacteroidota</taxon>
        <taxon>Sphingobacteriia</taxon>
        <taxon>Sphingobacteriales</taxon>
        <taxon>Sphingobacteriaceae</taxon>
        <taxon>Parapedobacter</taxon>
    </lineage>
</organism>
<evidence type="ECO:0000256" key="4">
    <source>
        <dbReference type="ARBA" id="ARBA00023284"/>
    </source>
</evidence>
<comment type="caution">
    <text evidence="6">The sequence shown here is derived from an EMBL/GenBank/DDBJ whole genome shotgun (WGS) entry which is preliminary data.</text>
</comment>
<dbReference type="PANTHER" id="PTHR42852">
    <property type="entry name" value="THIOL:DISULFIDE INTERCHANGE PROTEIN DSBE"/>
    <property type="match status" value="1"/>
</dbReference>
<evidence type="ECO:0000313" key="6">
    <source>
        <dbReference type="EMBL" id="MFC3196716.1"/>
    </source>
</evidence>
<sequence length="372" mass="41111">MNWQSIAFITTAVMGLTQVPATAQTSQQPFELKGKVSTTDTSATAYLIYGIRTEPVTDSVHLVDGTFRFTGHLPGEEKAYLLVNHGGHGKGTRDMLEFFVSPGRQELPEVDSVIHIRFEPGTTNGDFQQLQGRLQPLSMTLRQVSAALKQIPGDSALAARRDSLVAARRETYRRFAQEHPGSIASVEALHQYAGPMPDASMLEPLYRSLALHVRQSYPGQVLGAQLVQAKQTSEGQPAPDFTQPTPDGKDVHLADFRGGYVLVDFWASWCKPCRVENPHLVAAYRQFKDRGFTILGVSLDSETGRQAWLKAIADDGLEWTQVSDLQGWKNKAAQLYGVKAIPQNFLIDPSGKIVARDLRGDALHEKLQQLFE</sequence>
<comment type="subcellular location">
    <subcellularLocation>
        <location evidence="1">Cell envelope</location>
    </subcellularLocation>
</comment>
<feature type="domain" description="Thioredoxin" evidence="5">
    <location>
        <begin position="232"/>
        <end position="372"/>
    </location>
</feature>
<dbReference type="Pfam" id="PF00578">
    <property type="entry name" value="AhpC-TSA"/>
    <property type="match status" value="1"/>
</dbReference>
<dbReference type="EMBL" id="JBHRTA010000009">
    <property type="protein sequence ID" value="MFC3196716.1"/>
    <property type="molecule type" value="Genomic_DNA"/>
</dbReference>
<dbReference type="RefSeq" id="WP_379019705.1">
    <property type="nucleotide sequence ID" value="NZ_JBHRTA010000009.1"/>
</dbReference>
<dbReference type="InterPro" id="IPR050553">
    <property type="entry name" value="Thioredoxin_ResA/DsbE_sf"/>
</dbReference>
<keyword evidence="4" id="KW-0676">Redox-active center</keyword>
<dbReference type="PANTHER" id="PTHR42852:SF6">
    <property type="entry name" value="THIOL:DISULFIDE INTERCHANGE PROTEIN DSBE"/>
    <property type="match status" value="1"/>
</dbReference>
<dbReference type="Proteomes" id="UP001595526">
    <property type="component" value="Unassembled WGS sequence"/>
</dbReference>
<dbReference type="CDD" id="cd02966">
    <property type="entry name" value="TlpA_like_family"/>
    <property type="match status" value="1"/>
</dbReference>
<evidence type="ECO:0000259" key="5">
    <source>
        <dbReference type="PROSITE" id="PS51352"/>
    </source>
</evidence>
<evidence type="ECO:0000256" key="2">
    <source>
        <dbReference type="ARBA" id="ARBA00022748"/>
    </source>
</evidence>
<dbReference type="InterPro" id="IPR025380">
    <property type="entry name" value="DUF4369"/>
</dbReference>
<evidence type="ECO:0000313" key="7">
    <source>
        <dbReference type="Proteomes" id="UP001595526"/>
    </source>
</evidence>
<dbReference type="Gene3D" id="3.40.30.10">
    <property type="entry name" value="Glutaredoxin"/>
    <property type="match status" value="1"/>
</dbReference>
<keyword evidence="7" id="KW-1185">Reference proteome</keyword>
<reference evidence="7" key="1">
    <citation type="journal article" date="2019" name="Int. J. Syst. Evol. Microbiol.">
        <title>The Global Catalogue of Microorganisms (GCM) 10K type strain sequencing project: providing services to taxonomists for standard genome sequencing and annotation.</title>
        <authorList>
            <consortium name="The Broad Institute Genomics Platform"/>
            <consortium name="The Broad Institute Genome Sequencing Center for Infectious Disease"/>
            <person name="Wu L."/>
            <person name="Ma J."/>
        </authorList>
    </citation>
    <scope>NUCLEOTIDE SEQUENCE [LARGE SCALE GENOMIC DNA]</scope>
    <source>
        <strain evidence="7">KCTC 52416</strain>
    </source>
</reference>
<protein>
    <submittedName>
        <fullName evidence="6">Redoxin domain-containing protein</fullName>
    </submittedName>
</protein>
<keyword evidence="3" id="KW-1015">Disulfide bond</keyword>
<dbReference type="InterPro" id="IPR036249">
    <property type="entry name" value="Thioredoxin-like_sf"/>
</dbReference>
<dbReference type="Pfam" id="PF14289">
    <property type="entry name" value="DUF4369"/>
    <property type="match status" value="1"/>
</dbReference>
<evidence type="ECO:0000256" key="3">
    <source>
        <dbReference type="ARBA" id="ARBA00023157"/>
    </source>
</evidence>